<sequence>MDHWRLAYLGIRQVPRELSEFELATFFTFSKRERVAIDSRRTDLFRLAVALHIGFLRMTGRPLGSYKQIPTVLWRHLGRQLNVKPPDLGTLRSLYDGNLKTLSDHQRFARDAINFRAIAEHQRRYVIRWLKEQLTGRPERGQLTNDLKRWFYEHRIVIPPERMLRQFVVQAVRDIEGQLHGALEQAVGMEKLESWARVLAQPHGEHSSLQRWLWAVPLRNSTHQMSEILDKVNLLTMYEVATRWPIECNDAMVRHYARRCASRPPSISKRIEPQSRRIEAACFMRYSLCIATDQVLEMLRRWVLKVVNDTSREVDAMRMKAADQLREFALAVKALANDETLSREQLGEKLCLLADDVLRPHPTSRRSQIRQCLVRKRYYARNLLNRIVQLPFESEAAHPVVDALSLLRGLYRRRAFLLPDGVNIRLGRAWREAIDGYDRLRAMVAFEWATLFALRVALRNGSVFIDHSFSFRSQLHMLISAEQWKAKRNNHYGHLGLPQDPNEFLGPILEQLEQRLALLDDAVVNGSIRVDTAVHLDPMAAQDPDAQADQLRRQIFEAHPPGQFPEIILEIDSATRFSWTLLGREPRSRTELLMVYSAILAHGTSLTAADISRMVPEVSTEAIRQMMKRLADERMLRTAADAVLEFMHEHPIAAHWGRADLASSDMMSLETTRTIWRARADPRRRTASIGMYTHVLDRWGIFYDQPIVLNERQAGAAIEGVVRQSATKDIAQLAVDTHGYTDFAMGVSRALGFDLCPRLSHLRDRRLHVPRSQAIPARLAGVTDRDVRLGLIVDVWDEFVRIAASIRSGQCTAVEAIARFGSAARGQAVYDGGVHIGRLFRSIFLIDYFTNASFRSELQHALNRGEAVHTVQRAIHIGRIPVELARRQESLAAVSSALTLLSNILMAWNTTHMQRALESIEASRGQPISTEQLRRIAPTHIEGINLRGTFNFPVSLYAKRILPSIAADNPIPSPSRSA</sequence>
<evidence type="ECO:0000256" key="3">
    <source>
        <dbReference type="ARBA" id="ARBA00023125"/>
    </source>
</evidence>
<dbReference type="AlphaFoldDB" id="A0A228HZQ0"/>
<dbReference type="OrthoDB" id="5292689at2"/>
<accession>A0A228HZQ0</accession>
<evidence type="ECO:0000256" key="1">
    <source>
        <dbReference type="ARBA" id="ARBA00009402"/>
    </source>
</evidence>
<reference evidence="8" key="1">
    <citation type="submission" date="2017-06" db="EMBL/GenBank/DDBJ databases">
        <authorList>
            <person name="LiPuma J."/>
            <person name="Spilker T."/>
        </authorList>
    </citation>
    <scope>NUCLEOTIDE SEQUENCE [LARGE SCALE GENOMIC DNA]</scope>
    <source>
        <strain evidence="8">AU17325</strain>
    </source>
</reference>
<dbReference type="Pfam" id="PF13700">
    <property type="entry name" value="DUF4158"/>
    <property type="match status" value="1"/>
</dbReference>
<comment type="caution">
    <text evidence="7">The sequence shown here is derived from an EMBL/GenBank/DDBJ whole genome shotgun (WGS) entry which is preliminary data.</text>
</comment>
<proteinExistence type="inferred from homology"/>
<gene>
    <name evidence="7" type="ORF">CFB84_37570</name>
</gene>
<dbReference type="Pfam" id="PF01526">
    <property type="entry name" value="DDE_Tnp_Tn3"/>
    <property type="match status" value="1"/>
</dbReference>
<dbReference type="InterPro" id="IPR025296">
    <property type="entry name" value="DUF4158"/>
</dbReference>
<evidence type="ECO:0000259" key="6">
    <source>
        <dbReference type="Pfam" id="PF13700"/>
    </source>
</evidence>
<keyword evidence="3" id="KW-0238">DNA-binding</keyword>
<keyword evidence="2" id="KW-0815">Transposition</keyword>
<feature type="domain" description="DUF4158" evidence="6">
    <location>
        <begin position="12"/>
        <end position="170"/>
    </location>
</feature>
<reference evidence="7 8" key="2">
    <citation type="submission" date="2017-08" db="EMBL/GenBank/DDBJ databases">
        <title>WGS of novel Burkholderia cepaca complex species.</title>
        <authorList>
            <person name="Lipuma J."/>
            <person name="Spilker T."/>
        </authorList>
    </citation>
    <scope>NUCLEOTIDE SEQUENCE [LARGE SCALE GENOMIC DNA]</scope>
    <source>
        <strain evidence="7 8">AU17325</strain>
    </source>
</reference>
<evidence type="ECO:0000256" key="4">
    <source>
        <dbReference type="ARBA" id="ARBA00023172"/>
    </source>
</evidence>
<evidence type="ECO:0000256" key="2">
    <source>
        <dbReference type="ARBA" id="ARBA00022578"/>
    </source>
</evidence>
<dbReference type="Proteomes" id="UP000214600">
    <property type="component" value="Unassembled WGS sequence"/>
</dbReference>
<dbReference type="GO" id="GO:0004803">
    <property type="term" value="F:transposase activity"/>
    <property type="evidence" value="ECO:0007669"/>
    <property type="project" value="InterPro"/>
</dbReference>
<dbReference type="RefSeq" id="WP_089454097.1">
    <property type="nucleotide sequence ID" value="NZ_CP091649.1"/>
</dbReference>
<dbReference type="InterPro" id="IPR002513">
    <property type="entry name" value="Tn3_Tnp_DDE_dom"/>
</dbReference>
<organism evidence="7 8">
    <name type="scientific">Burkholderia aenigmatica</name>
    <dbReference type="NCBI Taxonomy" id="2015348"/>
    <lineage>
        <taxon>Bacteria</taxon>
        <taxon>Pseudomonadati</taxon>
        <taxon>Pseudomonadota</taxon>
        <taxon>Betaproteobacteria</taxon>
        <taxon>Burkholderiales</taxon>
        <taxon>Burkholderiaceae</taxon>
        <taxon>Burkholderia</taxon>
        <taxon>Burkholderia cepacia complex</taxon>
    </lineage>
</organism>
<evidence type="ECO:0000313" key="7">
    <source>
        <dbReference type="EMBL" id="OXI35385.1"/>
    </source>
</evidence>
<keyword evidence="4" id="KW-0233">DNA recombination</keyword>
<dbReference type="GO" id="GO:0006313">
    <property type="term" value="P:DNA transposition"/>
    <property type="evidence" value="ECO:0007669"/>
    <property type="project" value="InterPro"/>
</dbReference>
<comment type="similarity">
    <text evidence="1">Belongs to the transposase 7 family.</text>
</comment>
<protein>
    <submittedName>
        <fullName evidence="7">Tn3 family transposase</fullName>
    </submittedName>
</protein>
<evidence type="ECO:0000259" key="5">
    <source>
        <dbReference type="Pfam" id="PF01526"/>
    </source>
</evidence>
<dbReference type="NCBIfam" id="NF033527">
    <property type="entry name" value="transpos_Tn3"/>
    <property type="match status" value="1"/>
</dbReference>
<dbReference type="EMBL" id="NKFA01000029">
    <property type="protein sequence ID" value="OXI35385.1"/>
    <property type="molecule type" value="Genomic_DNA"/>
</dbReference>
<evidence type="ECO:0000313" key="8">
    <source>
        <dbReference type="Proteomes" id="UP000214600"/>
    </source>
</evidence>
<dbReference type="InterPro" id="IPR047653">
    <property type="entry name" value="Tn3-like_transpos"/>
</dbReference>
<feature type="domain" description="Tn3 transposase DDE" evidence="5">
    <location>
        <begin position="566"/>
        <end position="950"/>
    </location>
</feature>
<name>A0A228HZQ0_9BURK</name>
<dbReference type="GO" id="GO:0003677">
    <property type="term" value="F:DNA binding"/>
    <property type="evidence" value="ECO:0007669"/>
    <property type="project" value="UniProtKB-KW"/>
</dbReference>